<proteinExistence type="predicted"/>
<protein>
    <recommendedName>
        <fullName evidence="3">RRM domain-containing protein</fullName>
    </recommendedName>
</protein>
<dbReference type="InterPro" id="IPR000477">
    <property type="entry name" value="RT_dom"/>
</dbReference>
<dbReference type="InterPro" id="IPR012677">
    <property type="entry name" value="Nucleotide-bd_a/b_plait_sf"/>
</dbReference>
<dbReference type="PANTHER" id="PTHR33710:SF64">
    <property type="entry name" value="ENDONUCLEASE_EXONUCLEASE_PHOSPHATASE DOMAIN-CONTAINING PROTEIN"/>
    <property type="match status" value="1"/>
</dbReference>
<keyword evidence="5" id="KW-1185">Reference proteome</keyword>
<evidence type="ECO:0000256" key="2">
    <source>
        <dbReference type="SAM" id="MobiDB-lite"/>
    </source>
</evidence>
<evidence type="ECO:0000259" key="3">
    <source>
        <dbReference type="PROSITE" id="PS50102"/>
    </source>
</evidence>
<dbReference type="GO" id="GO:0003723">
    <property type="term" value="F:RNA binding"/>
    <property type="evidence" value="ECO:0007669"/>
    <property type="project" value="UniProtKB-UniRule"/>
</dbReference>
<accession>A0A6A3CDJ9</accession>
<dbReference type="Pfam" id="PF00076">
    <property type="entry name" value="RRM_1"/>
    <property type="match status" value="1"/>
</dbReference>
<reference evidence="4" key="1">
    <citation type="submission" date="2019-09" db="EMBL/GenBank/DDBJ databases">
        <title>Draft genome information of white flower Hibiscus syriacus.</title>
        <authorList>
            <person name="Kim Y.-M."/>
        </authorList>
    </citation>
    <scope>NUCLEOTIDE SEQUENCE [LARGE SCALE GENOMIC DNA]</scope>
    <source>
        <strain evidence="4">YM2019G1</strain>
    </source>
</reference>
<dbReference type="AlphaFoldDB" id="A0A6A3CDJ9"/>
<feature type="domain" description="RRM" evidence="3">
    <location>
        <begin position="3"/>
        <end position="79"/>
    </location>
</feature>
<dbReference type="PROSITE" id="PS50102">
    <property type="entry name" value="RRM"/>
    <property type="match status" value="1"/>
</dbReference>
<gene>
    <name evidence="4" type="ORF">F3Y22_tig00005974pilonHSYRG00134</name>
</gene>
<comment type="caution">
    <text evidence="4">The sequence shown here is derived from an EMBL/GenBank/DDBJ whole genome shotgun (WGS) entry which is preliminary data.</text>
</comment>
<dbReference type="Gene3D" id="3.60.10.10">
    <property type="entry name" value="Endonuclease/exonuclease/phosphatase"/>
    <property type="match status" value="1"/>
</dbReference>
<dbReference type="InterPro" id="IPR036691">
    <property type="entry name" value="Endo/exonu/phosph_ase_sf"/>
</dbReference>
<dbReference type="InterPro" id="IPR035979">
    <property type="entry name" value="RBD_domain_sf"/>
</dbReference>
<organism evidence="4 5">
    <name type="scientific">Hibiscus syriacus</name>
    <name type="common">Rose of Sharon</name>
    <dbReference type="NCBI Taxonomy" id="106335"/>
    <lineage>
        <taxon>Eukaryota</taxon>
        <taxon>Viridiplantae</taxon>
        <taxon>Streptophyta</taxon>
        <taxon>Embryophyta</taxon>
        <taxon>Tracheophyta</taxon>
        <taxon>Spermatophyta</taxon>
        <taxon>Magnoliopsida</taxon>
        <taxon>eudicotyledons</taxon>
        <taxon>Gunneridae</taxon>
        <taxon>Pentapetalae</taxon>
        <taxon>rosids</taxon>
        <taxon>malvids</taxon>
        <taxon>Malvales</taxon>
        <taxon>Malvaceae</taxon>
        <taxon>Malvoideae</taxon>
        <taxon>Hibiscus</taxon>
    </lineage>
</organism>
<feature type="compositionally biased region" description="Polar residues" evidence="2">
    <location>
        <begin position="504"/>
        <end position="514"/>
    </location>
</feature>
<feature type="region of interest" description="Disordered" evidence="2">
    <location>
        <begin position="489"/>
        <end position="515"/>
    </location>
</feature>
<dbReference type="SMART" id="SM00360">
    <property type="entry name" value="RRM"/>
    <property type="match status" value="1"/>
</dbReference>
<dbReference type="SUPFAM" id="SSF56219">
    <property type="entry name" value="DNase I-like"/>
    <property type="match status" value="1"/>
</dbReference>
<keyword evidence="1" id="KW-0694">RNA-binding</keyword>
<dbReference type="Proteomes" id="UP000436088">
    <property type="component" value="Unassembled WGS sequence"/>
</dbReference>
<dbReference type="Gene3D" id="3.30.70.330">
    <property type="match status" value="1"/>
</dbReference>
<dbReference type="SUPFAM" id="SSF54928">
    <property type="entry name" value="RNA-binding domain, RBD"/>
    <property type="match status" value="1"/>
</dbReference>
<feature type="compositionally biased region" description="Basic residues" evidence="2">
    <location>
        <begin position="489"/>
        <end position="498"/>
    </location>
</feature>
<name>A0A6A3CDJ9_HIBSY</name>
<evidence type="ECO:0000313" key="5">
    <source>
        <dbReference type="Proteomes" id="UP000436088"/>
    </source>
</evidence>
<dbReference type="Pfam" id="PF00078">
    <property type="entry name" value="RVT_1"/>
    <property type="match status" value="1"/>
</dbReference>
<evidence type="ECO:0000256" key="1">
    <source>
        <dbReference type="PROSITE-ProRule" id="PRU00176"/>
    </source>
</evidence>
<sequence>MFHTIFVNNVSKRIHPSSLKEAFKEYGAVSDVYVAFRNRRRLADRTTFAFVRFRSKHAASPRRSSIDSGKLVKRVWKPSFRDSRSFKDALEGRYDGNALNKKWLNATIHVSILDERDRVLNRDAKSVNPNIVLSKNELRWREFCLVGRIKRMYNIEIIHTTFQAEGFDVRVSSWLDLMVVIQFKGSKELSKCWDCRDDWLRSWFDELELFEAYEMRIKRKIWVILKDVPLAVWCNKFFNDLGNMWGSVVSIHEDTTNRVCFEEAKLLLEVQCVSAIPEKCSIIINGRVCYIKIITEVHEEDRGFIDGFSAGGGMIVPAGEGVDSQPRLQDGCGVDAGFEVASMGESFFESQSKRSGIGHLKSRNKQARGLVEDVGDELHEVPTLAIDGPSFQSLDESIRLVDINREQAQIGATQSLSNSSRFLDVLIEEVLVIPGNVNGIRVEAVEVDKPDIPSNPNGVLLATGGNFVKDAGKVSLAQNGRQARRSFKINKKQKKAKGRRENSAKANTQNSVEPSASKKRVIERLSFIVQSVLSWNIRGLGRNVKVSAVNQAIGFSKARVVLIQETKVHSVCVGIERRLKGRFVTDLVYASAEGASGGLISLWDSDAFTVKCHNVFRRIIVLKGVHDISSSMLVFEDFISRCNLVVVPIIGSVFTWFRGGDNTAASRLDRFLIPADFVCLYPNLVQASLHRGLSDHKPILLCERMPKKQYRPFKWFNHWADDPILADKIRKIFGANQDKDFNHMLMLTKYATNDWVEQRRDLNFDSIMILEKKINSLENLCIANPSDEAPQKEIVSVKAKLWEEYRKSEREWLQKSRLKWFREGDKNTKCFHLTAAIRGRRNQISKLKVNNSVFKNQAGIQQVFVSHFRSCYNDVKTIPIKRFDIPFKRLSTATRRWIERPFSEEEVWGLRQGCPLSPFLFNVVGEALSGLFKKAVDLGLCQGVHIGSSRVGAFHIQFADDLILFSEADERNIYNLFRVLRIFEVAASLKLNMQKMKLFGINVEDSRVKGWADSLFCDWGKLPTMYLGLPLGYKINQKLMWNPVLEKVRVRLESWKLRIKKVFGKKIIVAKYNYDPQAILPSGISVRRSNGLWYDIVRPVLSNESDILVDVRCVMGNGSRIDFWSDHWSEVRSLKVAFPRIYGMTIKKQRKIREFGTWVNGVWIWRIELRCGLFSWEISIWNQFNQVINRGVSAVSGFDRLVWLGASNGVYNSKDFCIKMASTGMVQDPI</sequence>
<dbReference type="InterPro" id="IPR000504">
    <property type="entry name" value="RRM_dom"/>
</dbReference>
<evidence type="ECO:0000313" key="4">
    <source>
        <dbReference type="EMBL" id="KAE8726846.1"/>
    </source>
</evidence>
<dbReference type="PANTHER" id="PTHR33710">
    <property type="entry name" value="BNAC02G09200D PROTEIN"/>
    <property type="match status" value="1"/>
</dbReference>
<dbReference type="EMBL" id="VEPZ02000325">
    <property type="protein sequence ID" value="KAE8726846.1"/>
    <property type="molecule type" value="Genomic_DNA"/>
</dbReference>